<dbReference type="Pfam" id="PF03732">
    <property type="entry name" value="Retrotrans_gag"/>
    <property type="match status" value="1"/>
</dbReference>
<feature type="compositionally biased region" description="Basic residues" evidence="37">
    <location>
        <begin position="1402"/>
        <end position="1412"/>
    </location>
</feature>
<keyword evidence="20 38" id="KW-1133">Transmembrane helix</keyword>
<evidence type="ECO:0000256" key="16">
    <source>
        <dbReference type="ARBA" id="ARBA00022842"/>
    </source>
</evidence>
<dbReference type="PROSITE" id="PS00237">
    <property type="entry name" value="G_PROTEIN_RECEP_F1_1"/>
    <property type="match status" value="1"/>
</dbReference>
<keyword evidence="13" id="KW-0064">Aspartyl protease</keyword>
<keyword evidence="23 38" id="KW-0472">Membrane</keyword>
<dbReference type="Gene3D" id="3.60.10.10">
    <property type="entry name" value="Endonuclease/exonuclease/phosphatase"/>
    <property type="match status" value="1"/>
</dbReference>
<dbReference type="CDD" id="cd09274">
    <property type="entry name" value="RNase_HI_RT_Ty3"/>
    <property type="match status" value="1"/>
</dbReference>
<dbReference type="InterPro" id="IPR050951">
    <property type="entry name" value="Retrovirus_Pol_polyprotein"/>
</dbReference>
<keyword evidence="17" id="KW-0229">DNA integration</keyword>
<keyword evidence="22" id="KW-0238">DNA-binding</keyword>
<dbReference type="InterPro" id="IPR036691">
    <property type="entry name" value="Endo/exonu/phosph_ase_sf"/>
</dbReference>
<dbReference type="Gene3D" id="2.40.50.40">
    <property type="match status" value="1"/>
</dbReference>
<dbReference type="Gene3D" id="2.40.70.10">
    <property type="entry name" value="Acid Proteases"/>
    <property type="match status" value="1"/>
</dbReference>
<dbReference type="InterPro" id="IPR000953">
    <property type="entry name" value="Chromo/chromo_shadow_dom"/>
</dbReference>
<evidence type="ECO:0000256" key="36">
    <source>
        <dbReference type="SAM" id="Coils"/>
    </source>
</evidence>
<evidence type="ECO:0000256" key="8">
    <source>
        <dbReference type="ARBA" id="ARBA00022679"/>
    </source>
</evidence>
<feature type="domain" description="Reverse transcriptase" evidence="42">
    <location>
        <begin position="525"/>
        <end position="704"/>
    </location>
</feature>
<dbReference type="SUPFAM" id="SSF56672">
    <property type="entry name" value="DNA/RNA polymerases"/>
    <property type="match status" value="2"/>
</dbReference>
<dbReference type="PROSITE" id="PS50013">
    <property type="entry name" value="CHROMO_2"/>
    <property type="match status" value="1"/>
</dbReference>
<dbReference type="SUPFAM" id="SSF81321">
    <property type="entry name" value="Family A G protein-coupled receptor-like"/>
    <property type="match status" value="1"/>
</dbReference>
<dbReference type="InterPro" id="IPR016197">
    <property type="entry name" value="Chromo-like_dom_sf"/>
</dbReference>
<keyword evidence="16" id="KW-0460">Magnesium</keyword>
<dbReference type="InterPro" id="IPR001584">
    <property type="entry name" value="Integrase_cat-core"/>
</dbReference>
<evidence type="ECO:0000259" key="41">
    <source>
        <dbReference type="PROSITE" id="PS50262"/>
    </source>
</evidence>
<dbReference type="SMART" id="SM00298">
    <property type="entry name" value="CHROMO"/>
    <property type="match status" value="1"/>
</dbReference>
<evidence type="ECO:0000256" key="14">
    <source>
        <dbReference type="ARBA" id="ARBA00022759"/>
    </source>
</evidence>
<dbReference type="GO" id="GO:0005634">
    <property type="term" value="C:nucleus"/>
    <property type="evidence" value="ECO:0007669"/>
    <property type="project" value="UniProtKB-SubCell"/>
</dbReference>
<sequence length="2368" mass="268211">MDPDTSASGGAPLQITSPLTDSAELREIIVRQGAIIRSYQDQLADMQAQLSRVAIASPRDPPPTHGESPRLALPEKFNGSADRCRGFLRQCDVFFSHQPGMYREEGTKCAFLMSLLTDRALEWASAVWDADPQIKASYDYFSGMIKEVFEYPAGGKDISVRLMELRQGSEAAADYAIRFRTLAAQSGWNDAALWAVFRAGLHPALQSELACHEEATTLSQFVATAIRLDNLRRQHRAGAHASARPQRRMDYSSRREEEPEPMQLGRSGLAVQGHRSRGQMRLCYRCGASGHLSPRCPERFPATPVGDISSFLNLTVPASLHMSDRCFPVSALIDSGAAVNLVDRGLVEELGIPIFPCVPALRITAIDSQPIGEGYLKHQTELLDFQVGLFHYERLAFYVTSSPANPVILGFPWLRRHDPHISWRSGELVRWSITCQRGCLRDPVARPCRTSQVQRPLEAAGGHLPSQYMDFHMVFSEERAARLPHHQVWDCAIDLLPNASPPKGRIYPLSLPESKAMEEYIESSLAAGHIRPSTSPAAAGFFFVGKKDGGLRPCIDYRGLNAVTIRYPYPLPLVPAALEQLRGARVFTKLDLRSAYNLVRIREGDEWKTAFHTTHGHYEYCVMPFGLTNAPAVFQALINEVFRDLLGRSVIAYIDDILVYSASMEEHVIQVREVLARLQQHHLYVKLEKCEFHCSQVTFLGYVISRQGVEMDAVKVQAVTGWPEPSTVRELQRFLGFANFYRRFIRNYSSVAGPLTSLLRGKPKKLSWTDQARTAFLQLKDRFTTAPILRHPDPELPFVVEVDASCSGIGAVLSQRHGEPGKLHPCAFHSRKLTAAERNYDVGNRELLAIKAALEEWRHWLEGARHPFQVLTDHRNLEYLRGAKRLNPRQARWALFFTRFVFTVTYRPGSKNGKADALSRQFESAGDPSKPEPILPATALLAPVRWDLMEEIRRAHADEPPPASCPPDRTFVPQLFRQQVMQWVHEAPSSGHPGIRRSTQLTCRRFWWPSLGSDVEEYVLACPTCAQSRTSRHLPEGLLEPLPIPRRPWSHLSVDFLTDLPDSGGFTAVMVVVDRFSKGCRLIPLEGLPTAMQTADAMFQHVFRNFGLPEDIVSDRGPQFTSRVWGALCGRLGIGVSLSSGYHPQSNGQAERLNQEIGRFLRSYCSREQHRWSEFLPWAEYAQNSLIHSSTGLTPFQCVLGYQPPLFPWSGEPSDVPAVEEWYRLSQEVWERAHVRLQRAVRRQRIQADRRRRPHPSYQVGQKVWLSTRNLRLRLPCRKLSPKFVGPFEIVRRVNPVAYRLRLPASYRICPTFHVSLLKPAHPAAGEAGTGAAPPPPLDIEGSPAYQVRTLLNSRRVRSRLQYLVDWEGYGPEERSWVDSGDILDPSLIEDFHRAHPGRPAPRPRGRPRRRTSGVVPRGGGSVTTRTRGKGRELTDMMERRKVDILCVQETRWKGSKARSIGAGFKLFYYGVDSKRNGVGVVLKEEFVRNVLEVKRVANRVMSLKLEIEGVILNVVSGYAPQVGCELEEKERFWSELDEVMESIPMGERVVIGADINGHVGEGNRGDEEVMGRFGVKERNLEGQMVVGFAKRMDMAVVNTYFQKREEHRVTYKSGGRRTQKKRSKIEKKTKWWKLKKEECCEEFGQKLRQALGGQVVLPDDWETTAEVIRQTVRKVLGVSSGRRKEDKETWWWNEEVQDSIQRKRLAKKKWDMDRTEENRQEYKELQRRVKREVSKAKQKAYDELYTRLDTREGQKDLYRLARQRDRDGKDVQQVRVIKDRDGRVLTSEESVQRRWKEYFEELMNEENEREKRVEGVNSVEQKVDKIRKDEVRKALKRMKSGKAVGPDDIPVEVWKCLGEAAVEFLNSLFNRVLENVEKVYDRVPREELGYCMRKSGVAEKYVRVVQDMYERSRTVVRCAVGQTEEFKVEVGLHQGLALSPFLFAIVMDQLSEEVRQESPWTMMFADDIVICSESREQVEENLERWRFALERRGMKIGLGVILSFLILLTVCGNVLVCLAVCATRRLRSVTNCFIVSLAITDLLLGALVLPFSTLIQITGDWPLGAHFCNVYISMDVMLSTASILNLLAISIDRYIAVTVPLRYPTLVLPWHVGTSLAVIWLVSIGVSFVPIHLGWNTVDQTVQNHGKDDPAGDCRFELNPTYVLVDSLATFYLPLVAMCWTYYRIFRIARAQAKKILSIHRACSTPTMSSLSGVSVLALREHKAAVRLAVVLGAFVVCWFPYFTFFTIMGIRKETDPPRMPYSVVLWLGYANSTLNPFLYAALNRDFRSAYGRLLCGWRGVKTPTGTPTTVLELGLLNGLTPSSSRAEFIPGSCVMLQDMGKANGDESNGTSLSIVTVLSNGHNSSL</sequence>
<evidence type="ECO:0000256" key="13">
    <source>
        <dbReference type="ARBA" id="ARBA00022750"/>
    </source>
</evidence>
<evidence type="ECO:0000256" key="33">
    <source>
        <dbReference type="ARBA" id="ARBA00039658"/>
    </source>
</evidence>
<evidence type="ECO:0000313" key="45">
    <source>
        <dbReference type="Proteomes" id="UP001274896"/>
    </source>
</evidence>
<dbReference type="PRINTS" id="PR00237">
    <property type="entry name" value="GPCRRHODOPSN"/>
</dbReference>
<dbReference type="PANTHER" id="PTHR37984:SF5">
    <property type="entry name" value="PROTEIN NYNRIN-LIKE"/>
    <property type="match status" value="1"/>
</dbReference>
<evidence type="ECO:0000259" key="39">
    <source>
        <dbReference type="PROSITE" id="PS50013"/>
    </source>
</evidence>
<evidence type="ECO:0000256" key="1">
    <source>
        <dbReference type="ARBA" id="ARBA00004123"/>
    </source>
</evidence>
<dbReference type="Gene3D" id="1.20.1070.10">
    <property type="entry name" value="Rhodopsin 7-helix transmembrane proteins"/>
    <property type="match status" value="1"/>
</dbReference>
<evidence type="ECO:0000256" key="9">
    <source>
        <dbReference type="ARBA" id="ARBA00022692"/>
    </source>
</evidence>
<evidence type="ECO:0000256" key="32">
    <source>
        <dbReference type="ARBA" id="ARBA00031105"/>
    </source>
</evidence>
<evidence type="ECO:0000259" key="40">
    <source>
        <dbReference type="PROSITE" id="PS50158"/>
    </source>
</evidence>
<proteinExistence type="inferred from homology"/>
<keyword evidence="24" id="KW-0564">Palmitate</keyword>
<dbReference type="GO" id="GO:0004930">
    <property type="term" value="F:G protein-coupled receptor activity"/>
    <property type="evidence" value="ECO:0007669"/>
    <property type="project" value="UniProtKB-KW"/>
</dbReference>
<dbReference type="CDD" id="cd15051">
    <property type="entry name" value="7tmA_Histamine_H2R"/>
    <property type="match status" value="1"/>
</dbReference>
<evidence type="ECO:0000256" key="24">
    <source>
        <dbReference type="ARBA" id="ARBA00023139"/>
    </source>
</evidence>
<evidence type="ECO:0000313" key="44">
    <source>
        <dbReference type="EMBL" id="KAK3526736.1"/>
    </source>
</evidence>
<keyword evidence="10" id="KW-0548">Nucleotidyltransferase</keyword>
<dbReference type="GO" id="GO:0006310">
    <property type="term" value="P:DNA recombination"/>
    <property type="evidence" value="ECO:0007669"/>
    <property type="project" value="UniProtKB-KW"/>
</dbReference>
<dbReference type="GO" id="GO:0003964">
    <property type="term" value="F:RNA-directed DNA polymerase activity"/>
    <property type="evidence" value="ECO:0007669"/>
    <property type="project" value="UniProtKB-KW"/>
</dbReference>
<evidence type="ECO:0000259" key="43">
    <source>
        <dbReference type="PROSITE" id="PS50994"/>
    </source>
</evidence>
<feature type="transmembrane region" description="Helical" evidence="38">
    <location>
        <begin position="2229"/>
        <end position="2253"/>
    </location>
</feature>
<evidence type="ECO:0000256" key="28">
    <source>
        <dbReference type="ARBA" id="ARBA00023180"/>
    </source>
</evidence>
<keyword evidence="26 35" id="KW-0675">Receptor</keyword>
<dbReference type="GO" id="GO:0004523">
    <property type="term" value="F:RNA-DNA hybrid ribonuclease activity"/>
    <property type="evidence" value="ECO:0007669"/>
    <property type="project" value="UniProtKB-EC"/>
</dbReference>
<feature type="region of interest" description="Disordered" evidence="37">
    <location>
        <begin position="56"/>
        <end position="75"/>
    </location>
</feature>
<keyword evidence="8" id="KW-0808">Transferase</keyword>
<feature type="transmembrane region" description="Helical" evidence="38">
    <location>
        <begin position="2113"/>
        <end position="2136"/>
    </location>
</feature>
<comment type="caution">
    <text evidence="44">The sequence shown here is derived from an EMBL/GenBank/DDBJ whole genome shotgun (WGS) entry which is preliminary data.</text>
</comment>
<protein>
    <recommendedName>
        <fullName evidence="33">Gypsy retrotransposon integrase-like protein 1</fullName>
        <ecNumber evidence="4">3.1.26.4</ecNumber>
    </recommendedName>
    <alternativeName>
        <fullName evidence="32">Gastric receptor I</fullName>
    </alternativeName>
    <alternativeName>
        <fullName evidence="5">Histamine H2 receptor</fullName>
    </alternativeName>
</protein>
<dbReference type="PROSITE" id="PS50262">
    <property type="entry name" value="G_PROTEIN_RECEP_F1_2"/>
    <property type="match status" value="1"/>
</dbReference>
<keyword evidence="31" id="KW-0449">Lipoprotein</keyword>
<keyword evidence="11" id="KW-0540">Nuclease</keyword>
<dbReference type="Proteomes" id="UP001274896">
    <property type="component" value="Unassembled WGS sequence"/>
</dbReference>
<dbReference type="InterPro" id="IPR012337">
    <property type="entry name" value="RNaseH-like_sf"/>
</dbReference>
<dbReference type="InterPro" id="IPR041577">
    <property type="entry name" value="RT_RNaseH_2"/>
</dbReference>
<accession>A0AAE0V0U7</accession>
<comment type="subcellular location">
    <subcellularLocation>
        <location evidence="2">Cell membrane</location>
        <topology evidence="2">Multi-pass membrane protein</topology>
    </subcellularLocation>
    <subcellularLocation>
        <location evidence="1">Nucleus</location>
    </subcellularLocation>
</comment>
<dbReference type="Gene3D" id="3.30.420.10">
    <property type="entry name" value="Ribonuclease H-like superfamily/Ribonuclease H"/>
    <property type="match status" value="1"/>
</dbReference>
<dbReference type="InterPro" id="IPR021109">
    <property type="entry name" value="Peptidase_aspartic_dom_sf"/>
</dbReference>
<dbReference type="Pfam" id="PF00385">
    <property type="entry name" value="Chromo"/>
    <property type="match status" value="1"/>
</dbReference>
<keyword evidence="29 35" id="KW-0807">Transducer</keyword>
<keyword evidence="9 35" id="KW-0812">Transmembrane</keyword>
<evidence type="ECO:0000256" key="11">
    <source>
        <dbReference type="ARBA" id="ARBA00022722"/>
    </source>
</evidence>
<keyword evidence="19" id="KW-0239">DNA-directed DNA polymerase</keyword>
<dbReference type="GO" id="GO:0004190">
    <property type="term" value="F:aspartic-type endopeptidase activity"/>
    <property type="evidence" value="ECO:0007669"/>
    <property type="project" value="UniProtKB-KW"/>
</dbReference>
<dbReference type="GO" id="GO:0015074">
    <property type="term" value="P:DNA integration"/>
    <property type="evidence" value="ECO:0007669"/>
    <property type="project" value="UniProtKB-KW"/>
</dbReference>
<dbReference type="PROSITE" id="PS50158">
    <property type="entry name" value="ZF_CCHC"/>
    <property type="match status" value="1"/>
</dbReference>
<dbReference type="FunFam" id="3.30.420.10:FF:000032">
    <property type="entry name" value="Retrovirus-related Pol polyprotein from transposon 297-like Protein"/>
    <property type="match status" value="1"/>
</dbReference>
<dbReference type="SUPFAM" id="SSF53098">
    <property type="entry name" value="Ribonuclease H-like"/>
    <property type="match status" value="1"/>
</dbReference>
<keyword evidence="15" id="KW-0378">Hydrolase</keyword>
<keyword evidence="12" id="KW-0479">Metal-binding</keyword>
<feature type="domain" description="Chromo" evidence="39">
    <location>
        <begin position="1346"/>
        <end position="1404"/>
    </location>
</feature>
<evidence type="ECO:0000256" key="27">
    <source>
        <dbReference type="ARBA" id="ARBA00023172"/>
    </source>
</evidence>
<feature type="region of interest" description="Disordered" evidence="37">
    <location>
        <begin position="1392"/>
        <end position="1430"/>
    </location>
</feature>
<dbReference type="GO" id="GO:0006508">
    <property type="term" value="P:proteolysis"/>
    <property type="evidence" value="ECO:0007669"/>
    <property type="project" value="UniProtKB-KW"/>
</dbReference>
<evidence type="ECO:0000256" key="18">
    <source>
        <dbReference type="ARBA" id="ARBA00022918"/>
    </source>
</evidence>
<name>A0AAE0V0U7_9TELE</name>
<dbReference type="InterPro" id="IPR005162">
    <property type="entry name" value="Retrotrans_gag_dom"/>
</dbReference>
<dbReference type="PANTHER" id="PTHR37984">
    <property type="entry name" value="PROTEIN CBG26694"/>
    <property type="match status" value="1"/>
</dbReference>
<feature type="transmembrane region" description="Helical" evidence="38">
    <location>
        <begin position="2169"/>
        <end position="2187"/>
    </location>
</feature>
<keyword evidence="7" id="KW-0645">Protease</keyword>
<evidence type="ECO:0000256" key="21">
    <source>
        <dbReference type="ARBA" id="ARBA00023040"/>
    </source>
</evidence>
<evidence type="ECO:0000256" key="26">
    <source>
        <dbReference type="ARBA" id="ARBA00023170"/>
    </source>
</evidence>
<dbReference type="GO" id="GO:0005886">
    <property type="term" value="C:plasma membrane"/>
    <property type="evidence" value="ECO:0007669"/>
    <property type="project" value="UniProtKB-SubCell"/>
</dbReference>
<dbReference type="InterPro" id="IPR043502">
    <property type="entry name" value="DNA/RNA_pol_sf"/>
</dbReference>
<evidence type="ECO:0000256" key="38">
    <source>
        <dbReference type="SAM" id="Phobius"/>
    </source>
</evidence>
<evidence type="ECO:0000256" key="6">
    <source>
        <dbReference type="ARBA" id="ARBA00022475"/>
    </source>
</evidence>
<evidence type="ECO:0000259" key="42">
    <source>
        <dbReference type="PROSITE" id="PS50878"/>
    </source>
</evidence>
<dbReference type="InterPro" id="IPR001878">
    <property type="entry name" value="Znf_CCHC"/>
</dbReference>
<dbReference type="Gene3D" id="1.10.340.70">
    <property type="match status" value="1"/>
</dbReference>
<keyword evidence="21 35" id="KW-0297">G-protein coupled receptor</keyword>
<dbReference type="InterPro" id="IPR043128">
    <property type="entry name" value="Rev_trsase/Diguanyl_cyclase"/>
</dbReference>
<dbReference type="Gene3D" id="3.10.10.10">
    <property type="entry name" value="HIV Type 1 Reverse Transcriptase, subunit A, domain 1"/>
    <property type="match status" value="1"/>
</dbReference>
<dbReference type="FunFam" id="3.30.70.270:FF:000020">
    <property type="entry name" value="Transposon Tf2-6 polyprotein-like Protein"/>
    <property type="match status" value="1"/>
</dbReference>
<keyword evidence="18" id="KW-0695">RNA-directed DNA polymerase</keyword>
<feature type="region of interest" description="Disordered" evidence="37">
    <location>
        <begin position="235"/>
        <end position="270"/>
    </location>
</feature>
<dbReference type="InterPro" id="IPR017452">
    <property type="entry name" value="GPCR_Rhodpsn_7TM"/>
</dbReference>
<dbReference type="Pfam" id="PF00078">
    <property type="entry name" value="RVT_1"/>
    <property type="match status" value="2"/>
</dbReference>
<evidence type="ECO:0000256" key="25">
    <source>
        <dbReference type="ARBA" id="ARBA00023157"/>
    </source>
</evidence>
<feature type="coiled-coil region" evidence="36">
    <location>
        <begin position="1706"/>
        <end position="1740"/>
    </location>
</feature>
<dbReference type="Pfam" id="PF24626">
    <property type="entry name" value="SH3_Tf2-1"/>
    <property type="match status" value="1"/>
</dbReference>
<dbReference type="Gene3D" id="3.30.70.270">
    <property type="match status" value="3"/>
</dbReference>
<keyword evidence="36" id="KW-0175">Coiled coil</keyword>
<dbReference type="InterPro" id="IPR041588">
    <property type="entry name" value="Integrase_H2C2"/>
</dbReference>
<feature type="region of interest" description="Disordered" evidence="37">
    <location>
        <begin position="910"/>
        <end position="929"/>
    </location>
</feature>
<keyword evidence="34" id="KW-0862">Zinc</keyword>
<feature type="transmembrane region" description="Helical" evidence="38">
    <location>
        <begin position="2071"/>
        <end position="2092"/>
    </location>
</feature>
<reference evidence="44" key="1">
    <citation type="submission" date="2023-06" db="EMBL/GenBank/DDBJ databases">
        <title>Male Hemibagrus guttatus genome.</title>
        <authorList>
            <person name="Bian C."/>
        </authorList>
    </citation>
    <scope>NUCLEOTIDE SEQUENCE</scope>
    <source>
        <strain evidence="44">Male_cb2023</strain>
        <tissue evidence="44">Muscle</tissue>
    </source>
</reference>
<feature type="domain" description="G-protein coupled receptors family 1 profile" evidence="41">
    <location>
        <begin position="2013"/>
        <end position="2281"/>
    </location>
</feature>
<dbReference type="GO" id="GO:0008270">
    <property type="term" value="F:zinc ion binding"/>
    <property type="evidence" value="ECO:0007669"/>
    <property type="project" value="UniProtKB-KW"/>
</dbReference>
<comment type="similarity">
    <text evidence="3">Belongs to the beta type-B retroviral polymerase family. HERV class-II K(HML-2) pol subfamily.</text>
</comment>
<dbReference type="CDD" id="cd01647">
    <property type="entry name" value="RT_LTR"/>
    <property type="match status" value="1"/>
</dbReference>
<dbReference type="Pfam" id="PF00001">
    <property type="entry name" value="7tm_1"/>
    <property type="match status" value="1"/>
</dbReference>
<feature type="compositionally biased region" description="Basic and acidic residues" evidence="37">
    <location>
        <begin position="247"/>
        <end position="257"/>
    </location>
</feature>
<evidence type="ECO:0000256" key="23">
    <source>
        <dbReference type="ARBA" id="ARBA00023136"/>
    </source>
</evidence>
<evidence type="ECO:0000256" key="3">
    <source>
        <dbReference type="ARBA" id="ARBA00010879"/>
    </source>
</evidence>
<evidence type="ECO:0000256" key="15">
    <source>
        <dbReference type="ARBA" id="ARBA00022801"/>
    </source>
</evidence>
<dbReference type="InterPro" id="IPR056924">
    <property type="entry name" value="SH3_Tf2-1"/>
</dbReference>
<dbReference type="InterPro" id="IPR023780">
    <property type="entry name" value="Chromo_domain"/>
</dbReference>
<dbReference type="SUPFAM" id="SSF54160">
    <property type="entry name" value="Chromo domain-like"/>
    <property type="match status" value="1"/>
</dbReference>
<evidence type="ECO:0000256" key="2">
    <source>
        <dbReference type="ARBA" id="ARBA00004651"/>
    </source>
</evidence>
<evidence type="ECO:0000256" key="12">
    <source>
        <dbReference type="ARBA" id="ARBA00022723"/>
    </source>
</evidence>
<evidence type="ECO:0000256" key="5">
    <source>
        <dbReference type="ARBA" id="ARBA00014565"/>
    </source>
</evidence>
<keyword evidence="25" id="KW-1015">Disulfide bond</keyword>
<comment type="similarity">
    <text evidence="35">Belongs to the G-protein coupled receptor 1 family.</text>
</comment>
<evidence type="ECO:0000256" key="34">
    <source>
        <dbReference type="PROSITE-ProRule" id="PRU00047"/>
    </source>
</evidence>
<keyword evidence="34" id="KW-0863">Zinc-finger</keyword>
<feature type="domain" description="CCHC-type" evidence="40">
    <location>
        <begin position="283"/>
        <end position="298"/>
    </location>
</feature>
<dbReference type="InterPro" id="IPR036397">
    <property type="entry name" value="RNaseH_sf"/>
</dbReference>
<dbReference type="Gene3D" id="3.10.20.370">
    <property type="match status" value="1"/>
</dbReference>
<keyword evidence="28" id="KW-0325">Glycoprotein</keyword>
<dbReference type="Pfam" id="PF17921">
    <property type="entry name" value="Integrase_H2C2"/>
    <property type="match status" value="1"/>
</dbReference>
<evidence type="ECO:0000256" key="17">
    <source>
        <dbReference type="ARBA" id="ARBA00022908"/>
    </source>
</evidence>
<dbReference type="Pfam" id="PF17919">
    <property type="entry name" value="RT_RNaseH_2"/>
    <property type="match status" value="1"/>
</dbReference>
<feature type="transmembrane region" description="Helical" evidence="38">
    <location>
        <begin position="2265"/>
        <end position="2284"/>
    </location>
</feature>
<evidence type="ECO:0000256" key="10">
    <source>
        <dbReference type="ARBA" id="ARBA00022695"/>
    </source>
</evidence>
<dbReference type="Pfam" id="PF00665">
    <property type="entry name" value="rve"/>
    <property type="match status" value="1"/>
</dbReference>
<feature type="domain" description="Integrase catalytic" evidence="43">
    <location>
        <begin position="1044"/>
        <end position="1203"/>
    </location>
</feature>
<evidence type="ECO:0000256" key="19">
    <source>
        <dbReference type="ARBA" id="ARBA00022932"/>
    </source>
</evidence>
<dbReference type="PROSITE" id="PS50994">
    <property type="entry name" value="INTEGRASE"/>
    <property type="match status" value="1"/>
</dbReference>
<evidence type="ECO:0000256" key="37">
    <source>
        <dbReference type="SAM" id="MobiDB-lite"/>
    </source>
</evidence>
<keyword evidence="27" id="KW-0233">DNA recombination</keyword>
<evidence type="ECO:0000256" key="4">
    <source>
        <dbReference type="ARBA" id="ARBA00012180"/>
    </source>
</evidence>
<dbReference type="CDD" id="cd00303">
    <property type="entry name" value="retropepsin_like"/>
    <property type="match status" value="1"/>
</dbReference>
<keyword evidence="6" id="KW-1003">Cell membrane</keyword>
<keyword evidence="30" id="KW-0511">Multifunctional enzyme</keyword>
<dbReference type="SMART" id="SM00343">
    <property type="entry name" value="ZnF_C2HC"/>
    <property type="match status" value="1"/>
</dbReference>
<dbReference type="SUPFAM" id="SSF56219">
    <property type="entry name" value="DNase I-like"/>
    <property type="match status" value="1"/>
</dbReference>
<dbReference type="PROSITE" id="PS50878">
    <property type="entry name" value="RT_POL"/>
    <property type="match status" value="2"/>
</dbReference>
<evidence type="ECO:0000256" key="20">
    <source>
        <dbReference type="ARBA" id="ARBA00022989"/>
    </source>
</evidence>
<evidence type="ECO:0000256" key="30">
    <source>
        <dbReference type="ARBA" id="ARBA00023268"/>
    </source>
</evidence>
<feature type="transmembrane region" description="Helical" evidence="38">
    <location>
        <begin position="1997"/>
        <end position="2022"/>
    </location>
</feature>
<dbReference type="InterPro" id="IPR000477">
    <property type="entry name" value="RT_dom"/>
</dbReference>
<dbReference type="InterPro" id="IPR000276">
    <property type="entry name" value="GPCR_Rhodpsn"/>
</dbReference>
<dbReference type="GO" id="GO:0003887">
    <property type="term" value="F:DNA-directed DNA polymerase activity"/>
    <property type="evidence" value="ECO:0007669"/>
    <property type="project" value="UniProtKB-KW"/>
</dbReference>
<dbReference type="EMBL" id="JAUCMX010000013">
    <property type="protein sequence ID" value="KAK3526736.1"/>
    <property type="molecule type" value="Genomic_DNA"/>
</dbReference>
<evidence type="ECO:0000256" key="7">
    <source>
        <dbReference type="ARBA" id="ARBA00022670"/>
    </source>
</evidence>
<evidence type="ECO:0000256" key="35">
    <source>
        <dbReference type="RuleBase" id="RU000688"/>
    </source>
</evidence>
<dbReference type="FunFam" id="3.10.20.370:FF:000003">
    <property type="entry name" value="Transposon Tf2-6 polyprotein"/>
    <property type="match status" value="1"/>
</dbReference>
<feature type="domain" description="Reverse transcriptase" evidence="42">
    <location>
        <begin position="1759"/>
        <end position="2016"/>
    </location>
</feature>
<dbReference type="FunFam" id="1.20.1070.10:FF:000121">
    <property type="entry name" value="Histamine H2 receptor"/>
    <property type="match status" value="1"/>
</dbReference>
<keyword evidence="45" id="KW-1185">Reference proteome</keyword>
<dbReference type="EC" id="3.1.26.4" evidence="4"/>
<keyword evidence="14" id="KW-0255">Endonuclease</keyword>
<evidence type="ECO:0000256" key="22">
    <source>
        <dbReference type="ARBA" id="ARBA00023125"/>
    </source>
</evidence>
<feature type="transmembrane region" description="Helical" evidence="38">
    <location>
        <begin position="2034"/>
        <end position="2059"/>
    </location>
</feature>
<dbReference type="SMART" id="SM01381">
    <property type="entry name" value="7TM_GPCR_Srsx"/>
    <property type="match status" value="1"/>
</dbReference>
<organism evidence="44 45">
    <name type="scientific">Hemibagrus guttatus</name>
    <dbReference type="NCBI Taxonomy" id="175788"/>
    <lineage>
        <taxon>Eukaryota</taxon>
        <taxon>Metazoa</taxon>
        <taxon>Chordata</taxon>
        <taxon>Craniata</taxon>
        <taxon>Vertebrata</taxon>
        <taxon>Euteleostomi</taxon>
        <taxon>Actinopterygii</taxon>
        <taxon>Neopterygii</taxon>
        <taxon>Teleostei</taxon>
        <taxon>Ostariophysi</taxon>
        <taxon>Siluriformes</taxon>
        <taxon>Bagridae</taxon>
        <taxon>Hemibagrus</taxon>
    </lineage>
</organism>
<dbReference type="GO" id="GO:0003677">
    <property type="term" value="F:DNA binding"/>
    <property type="evidence" value="ECO:0007669"/>
    <property type="project" value="UniProtKB-KW"/>
</dbReference>
<evidence type="ECO:0000256" key="29">
    <source>
        <dbReference type="ARBA" id="ARBA00023224"/>
    </source>
</evidence>
<dbReference type="CDD" id="cd09076">
    <property type="entry name" value="L1-EN"/>
    <property type="match status" value="1"/>
</dbReference>
<evidence type="ECO:0000256" key="31">
    <source>
        <dbReference type="ARBA" id="ARBA00023288"/>
    </source>
</evidence>
<gene>
    <name evidence="44" type="ORF">QTP70_032117</name>
</gene>